<evidence type="ECO:0000313" key="6">
    <source>
        <dbReference type="Proteomes" id="UP000001072"/>
    </source>
</evidence>
<dbReference type="SUPFAM" id="SSF48366">
    <property type="entry name" value="Ras GEF"/>
    <property type="match status" value="1"/>
</dbReference>
<dbReference type="VEuPathDB" id="FungiDB:MELLADRAFT_101565"/>
<dbReference type="EMBL" id="GL883091">
    <property type="protein sequence ID" value="EGG12505.1"/>
    <property type="molecule type" value="Genomic_DNA"/>
</dbReference>
<gene>
    <name evidence="5" type="ORF">MELLADRAFT_101565</name>
</gene>
<organism evidence="6">
    <name type="scientific">Melampsora larici-populina (strain 98AG31 / pathotype 3-4-7)</name>
    <name type="common">Poplar leaf rust fungus</name>
    <dbReference type="NCBI Taxonomy" id="747676"/>
    <lineage>
        <taxon>Eukaryota</taxon>
        <taxon>Fungi</taxon>
        <taxon>Dikarya</taxon>
        <taxon>Basidiomycota</taxon>
        <taxon>Pucciniomycotina</taxon>
        <taxon>Pucciniomycetes</taxon>
        <taxon>Pucciniales</taxon>
        <taxon>Melampsoraceae</taxon>
        <taxon>Melampsora</taxon>
    </lineage>
</organism>
<dbReference type="InParanoid" id="F4R693"/>
<dbReference type="GO" id="GO:0005886">
    <property type="term" value="C:plasma membrane"/>
    <property type="evidence" value="ECO:0007669"/>
    <property type="project" value="TreeGrafter"/>
</dbReference>
<dbReference type="Proteomes" id="UP000001072">
    <property type="component" value="Unassembled WGS sequence"/>
</dbReference>
<keyword evidence="6" id="KW-1185">Reference proteome</keyword>
<proteinExistence type="predicted"/>
<dbReference type="InterPro" id="IPR027417">
    <property type="entry name" value="P-loop_NTPase"/>
</dbReference>
<feature type="compositionally biased region" description="Polar residues" evidence="3">
    <location>
        <begin position="333"/>
        <end position="349"/>
    </location>
</feature>
<feature type="compositionally biased region" description="Polar residues" evidence="3">
    <location>
        <begin position="1434"/>
        <end position="1450"/>
    </location>
</feature>
<dbReference type="RefSeq" id="XP_007404880.1">
    <property type="nucleotide sequence ID" value="XM_007404818.1"/>
</dbReference>
<name>F4R693_MELLP</name>
<dbReference type="SUPFAM" id="SSF52540">
    <property type="entry name" value="P-loop containing nucleoside triphosphate hydrolases"/>
    <property type="match status" value="1"/>
</dbReference>
<dbReference type="Gene3D" id="3.40.50.300">
    <property type="entry name" value="P-loop containing nucleotide triphosphate hydrolases"/>
    <property type="match status" value="1"/>
</dbReference>
<dbReference type="CDD" id="cd00882">
    <property type="entry name" value="Ras_like_GTPase"/>
    <property type="match status" value="1"/>
</dbReference>
<feature type="compositionally biased region" description="Polar residues" evidence="3">
    <location>
        <begin position="206"/>
        <end position="224"/>
    </location>
</feature>
<dbReference type="GO" id="GO:0007265">
    <property type="term" value="P:Ras protein signal transduction"/>
    <property type="evidence" value="ECO:0007669"/>
    <property type="project" value="TreeGrafter"/>
</dbReference>
<feature type="compositionally biased region" description="Low complexity" evidence="3">
    <location>
        <begin position="1"/>
        <end position="14"/>
    </location>
</feature>
<feature type="region of interest" description="Disordered" evidence="3">
    <location>
        <begin position="316"/>
        <end position="425"/>
    </location>
</feature>
<feature type="compositionally biased region" description="Low complexity" evidence="3">
    <location>
        <begin position="176"/>
        <end position="203"/>
    </location>
</feature>
<feature type="compositionally biased region" description="Low complexity" evidence="3">
    <location>
        <begin position="924"/>
        <end position="936"/>
    </location>
</feature>
<feature type="compositionally biased region" description="Gly residues" evidence="3">
    <location>
        <begin position="1415"/>
        <end position="1425"/>
    </location>
</feature>
<feature type="compositionally biased region" description="Polar residues" evidence="3">
    <location>
        <begin position="666"/>
        <end position="675"/>
    </location>
</feature>
<evidence type="ECO:0000256" key="1">
    <source>
        <dbReference type="ARBA" id="ARBA00022658"/>
    </source>
</evidence>
<dbReference type="Pfam" id="PF00617">
    <property type="entry name" value="RasGEF"/>
    <property type="match status" value="1"/>
</dbReference>
<sequence length="1463" mass="161263">MTHHPSQQSFTSSPSPSPSPSPFTNHQTNHENSTTPTSSTHNKSAVPNLPNSSVTVKSPPLPIIPSELLQALSRPPIKKSSNPTIESSDLQHSKSNKLLNKLIPNQPSTNQHRIPNELDLNSSTSTHQLTLPEFTPVSTDFHLVDYEPSDQTTIKTDSNSQQDLIHHNLNMKHQASQSSFTLLPSTSQQQQSSSNQSSKQFPQFPLSDQSDQQTTAFQSNQTMPHTPKQRETIWNKIGFTHTPFGGTATSTSTGSKKLTLKQQQHHLADIPIDNKFRDPNHPHSASPLSSNYSSLASTSAARTRASFSLDQYIQSHLSSSHQHQQNDGKHPRLSSQRKSSIKDPNQNINKSKPSESSLTSSKHPSSKSTDHLFESSTLSSPQLATQSSIHSVQHSQQSSIDHKSNHHQNSSQVGNSQPDWSSTNSIQNHQDDILEEDIDEVPWPRHENFTHHLHASHRRNNHLKDQPHARRMHLSSTGSADSPHIGQYLQRDHPSASTSNRNPPRLPSSKIVNRLSPDLSSSSSNSLPFRIGKGVQQPSFDRPNNSLRNRRILDPLEMRFKAITDPIIKSTPTTGQSTGSSLYHNALDAPHTAPIGGFPDPVTASSTSTSATANLTSPGSEKTDQNRSPRARSLSDTLVRRAKQPHLDDLGSIDSHHLDIFNGTLKNPSALSNPPLSDKQEVKVGSDGDNDDDLYFVDTPASRAALASKADFTIGVAGPKGVGKSTIITRALRKPVTNSVTLYSDLQANKIISYVSQVSNGTAGASRTVQVLEVDQLILSEQFIKKDHKKEGMIWPKRLPSLDGILLCYDAMDPTALDHLRPLLHSFWTRGGISLIVLACKSNKDEKLNLTSPIKAAELVNVYGTGMIQLDGGLEDPGKKMRNSFNWIMKAIREARGEPRSYSSASTHILDSGSHHDEEHVRTSSDSVTRSQSSDLSPPPPKLKADGEVKMSDQNQSDENENTGEINEKDPNENDENQATTASFGAMSSDATSRHAAQKAIVMSQRGSEMDLHLDKQTIIDKFVFATVSGNEPSFVDHFLIVFRRFSTPFDVLSALINRFEFVSYHLEDDPLLTRYAQMNTLSPSNTRLEEDEEDDSDVILQQQQQQQQQDETSRHSINNNQDTQSSFGLKSQTTGAGSSSIGLDSKAENKSLLDCSNQILSLSDEALALQITRLEWDIFAEMKPRHLIRYVLAPRDPKNPRVALRDPYSPIARSTDYLNHLAAWASSMILIQDKLKSRARVLLKLMKVAYELRDMDDFHSLMGVLAGIEAQPVYRLEATFEIVQHMDLQSYRRYLSLKRLMSSQRSFSAYRLARQTASAQCVPYLGTYLQDITAVNEVKDDMRDGKVNWTKFGQIAKACANVIECGKLAPEIEVEDRIEGLIMRSPILSEDSQYALSYKWKHRAGGNGVKNNGTSGGGGGGGGSSSHNNSSSTVVRSKIMSTHSTTTSPLIGGGQEEEGVGS</sequence>
<keyword evidence="1 2" id="KW-0344">Guanine-nucleotide releasing factor</keyword>
<evidence type="ECO:0000313" key="5">
    <source>
        <dbReference type="EMBL" id="EGG12505.1"/>
    </source>
</evidence>
<reference evidence="6" key="1">
    <citation type="journal article" date="2011" name="Proc. Natl. Acad. Sci. U.S.A.">
        <title>Obligate biotrophy features unraveled by the genomic analysis of rust fungi.</title>
        <authorList>
            <person name="Duplessis S."/>
            <person name="Cuomo C.A."/>
            <person name="Lin Y.-C."/>
            <person name="Aerts A."/>
            <person name="Tisserant E."/>
            <person name="Veneault-Fourrey C."/>
            <person name="Joly D.L."/>
            <person name="Hacquard S."/>
            <person name="Amselem J."/>
            <person name="Cantarel B.L."/>
            <person name="Chiu R."/>
            <person name="Coutinho P.M."/>
            <person name="Feau N."/>
            <person name="Field M."/>
            <person name="Frey P."/>
            <person name="Gelhaye E."/>
            <person name="Goldberg J."/>
            <person name="Grabherr M.G."/>
            <person name="Kodira C.D."/>
            <person name="Kohler A."/>
            <person name="Kuees U."/>
            <person name="Lindquist E.A."/>
            <person name="Lucas S.M."/>
            <person name="Mago R."/>
            <person name="Mauceli E."/>
            <person name="Morin E."/>
            <person name="Murat C."/>
            <person name="Pangilinan J.L."/>
            <person name="Park R."/>
            <person name="Pearson M."/>
            <person name="Quesneville H."/>
            <person name="Rouhier N."/>
            <person name="Sakthikumar S."/>
            <person name="Salamov A.A."/>
            <person name="Schmutz J."/>
            <person name="Selles B."/>
            <person name="Shapiro H."/>
            <person name="Tanguay P."/>
            <person name="Tuskan G.A."/>
            <person name="Henrissat B."/>
            <person name="Van de Peer Y."/>
            <person name="Rouze P."/>
            <person name="Ellis J.G."/>
            <person name="Dodds P.N."/>
            <person name="Schein J.E."/>
            <person name="Zhong S."/>
            <person name="Hamelin R.C."/>
            <person name="Grigoriev I.V."/>
            <person name="Szabo L.J."/>
            <person name="Martin F."/>
        </authorList>
    </citation>
    <scope>NUCLEOTIDE SEQUENCE [LARGE SCALE GENOMIC DNA]</scope>
    <source>
        <strain evidence="6">98AG31 / pathotype 3-4-7</strain>
    </source>
</reference>
<feature type="compositionally biased region" description="Polar residues" evidence="3">
    <location>
        <begin position="25"/>
        <end position="56"/>
    </location>
</feature>
<feature type="compositionally biased region" description="Low complexity" evidence="3">
    <location>
        <begin position="386"/>
        <end position="399"/>
    </location>
</feature>
<dbReference type="OrthoDB" id="28357at2759"/>
<dbReference type="PANTHER" id="PTHR23113:SF368">
    <property type="entry name" value="CELL DIVISION CONTROL PROTEIN 25"/>
    <property type="match status" value="1"/>
</dbReference>
<dbReference type="GeneID" id="18921393"/>
<evidence type="ECO:0000256" key="2">
    <source>
        <dbReference type="PROSITE-ProRule" id="PRU00168"/>
    </source>
</evidence>
<feature type="compositionally biased region" description="Basic and acidic residues" evidence="3">
    <location>
        <begin position="913"/>
        <end position="923"/>
    </location>
</feature>
<feature type="compositionally biased region" description="Polar residues" evidence="3">
    <location>
        <begin position="1116"/>
        <end position="1143"/>
    </location>
</feature>
<dbReference type="InterPro" id="IPR008937">
    <property type="entry name" value="Ras-like_GEF"/>
</dbReference>
<feature type="region of interest" description="Disordered" evidence="3">
    <location>
        <begin position="1407"/>
        <end position="1463"/>
    </location>
</feature>
<evidence type="ECO:0000259" key="4">
    <source>
        <dbReference type="PROSITE" id="PS50009"/>
    </source>
</evidence>
<feature type="region of interest" description="Disordered" evidence="3">
    <location>
        <begin position="666"/>
        <end position="687"/>
    </location>
</feature>
<dbReference type="SMART" id="SM00147">
    <property type="entry name" value="RasGEF"/>
    <property type="match status" value="1"/>
</dbReference>
<feature type="compositionally biased region" description="Low complexity" evidence="3">
    <location>
        <begin position="350"/>
        <end position="367"/>
    </location>
</feature>
<feature type="compositionally biased region" description="Polar residues" evidence="3">
    <location>
        <begin position="374"/>
        <end position="385"/>
    </location>
</feature>
<feature type="compositionally biased region" description="Basic and acidic residues" evidence="3">
    <location>
        <begin position="266"/>
        <end position="281"/>
    </location>
</feature>
<feature type="compositionally biased region" description="Low complexity" evidence="3">
    <location>
        <begin position="245"/>
        <end position="261"/>
    </location>
</feature>
<feature type="region of interest" description="Disordered" evidence="3">
    <location>
        <begin position="1087"/>
        <end position="1143"/>
    </location>
</feature>
<dbReference type="InterPro" id="IPR023578">
    <property type="entry name" value="Ras_GEF_dom_sf"/>
</dbReference>
<feature type="compositionally biased region" description="Polar residues" evidence="3">
    <location>
        <begin position="536"/>
        <end position="547"/>
    </location>
</feature>
<dbReference type="InterPro" id="IPR001895">
    <property type="entry name" value="RASGEF_cat_dom"/>
</dbReference>
<feature type="compositionally biased region" description="Low complexity" evidence="3">
    <location>
        <begin position="570"/>
        <end position="581"/>
    </location>
</feature>
<dbReference type="Gene3D" id="1.10.840.10">
    <property type="entry name" value="Ras guanine-nucleotide exchange factors catalytic domain"/>
    <property type="match status" value="1"/>
</dbReference>
<feature type="domain" description="Ras-GEF" evidence="4">
    <location>
        <begin position="1164"/>
        <end position="1404"/>
    </location>
</feature>
<accession>F4R693</accession>
<feature type="region of interest" description="Disordered" evidence="3">
    <location>
        <begin position="896"/>
        <end position="978"/>
    </location>
</feature>
<dbReference type="HOGENOM" id="CLU_250628_0_0_1"/>
<dbReference type="InterPro" id="IPR036964">
    <property type="entry name" value="RASGEF_cat_dom_sf"/>
</dbReference>
<feature type="region of interest" description="Disordered" evidence="3">
    <location>
        <begin position="454"/>
        <end position="548"/>
    </location>
</feature>
<feature type="compositionally biased region" description="Polar residues" evidence="3">
    <location>
        <begin position="407"/>
        <end position="425"/>
    </location>
</feature>
<dbReference type="GO" id="GO:0005085">
    <property type="term" value="F:guanyl-nucleotide exchange factor activity"/>
    <property type="evidence" value="ECO:0007669"/>
    <property type="project" value="UniProtKB-KW"/>
</dbReference>
<feature type="region of interest" description="Disordered" evidence="3">
    <location>
        <begin position="568"/>
        <end position="640"/>
    </location>
</feature>
<dbReference type="STRING" id="747676.F4R693"/>
<dbReference type="PROSITE" id="PS50009">
    <property type="entry name" value="RASGEF_CAT"/>
    <property type="match status" value="1"/>
</dbReference>
<feature type="region of interest" description="Disordered" evidence="3">
    <location>
        <begin position="175"/>
        <end position="292"/>
    </location>
</feature>
<dbReference type="eggNOG" id="KOG3417">
    <property type="taxonomic scope" value="Eukaryota"/>
</dbReference>
<feature type="region of interest" description="Disordered" evidence="3">
    <location>
        <begin position="1"/>
        <end position="60"/>
    </location>
</feature>
<dbReference type="PANTHER" id="PTHR23113">
    <property type="entry name" value="GUANINE NUCLEOTIDE EXCHANGE FACTOR"/>
    <property type="match status" value="1"/>
</dbReference>
<feature type="compositionally biased region" description="Low complexity" evidence="3">
    <location>
        <begin position="515"/>
        <end position="527"/>
    </location>
</feature>
<evidence type="ECO:0000256" key="3">
    <source>
        <dbReference type="SAM" id="MobiDB-lite"/>
    </source>
</evidence>
<dbReference type="KEGG" id="mlr:MELLADRAFT_101565"/>
<protein>
    <recommendedName>
        <fullName evidence="4">Ras-GEF domain-containing protein</fullName>
    </recommendedName>
</protein>
<feature type="compositionally biased region" description="Low complexity" evidence="3">
    <location>
        <begin position="603"/>
        <end position="613"/>
    </location>
</feature>